<reference evidence="2 4" key="2">
    <citation type="submission" date="2015-09" db="EMBL/GenBank/DDBJ databases">
        <authorList>
            <person name="Rodrigo-Torres L."/>
            <person name="Arahal D.R."/>
        </authorList>
    </citation>
    <scope>NUCLEOTIDE SEQUENCE [LARGE SCALE GENOMIC DNA]</scope>
    <source>
        <strain evidence="2 4">CECT 5118</strain>
    </source>
</reference>
<reference evidence="3 5" key="1">
    <citation type="submission" date="2015-09" db="EMBL/GenBank/DDBJ databases">
        <authorList>
            <consortium name="Swine Surveillance"/>
        </authorList>
    </citation>
    <scope>NUCLEOTIDE SEQUENCE [LARGE SCALE GENOMIC DNA]</scope>
    <source>
        <strain evidence="3 5">5120</strain>
    </source>
</reference>
<dbReference type="AlphaFoldDB" id="A0A0P1FYX3"/>
<dbReference type="EMBL" id="CYSC01000004">
    <property type="protein sequence ID" value="CUH70411.1"/>
    <property type="molecule type" value="Genomic_DNA"/>
</dbReference>
<organism evidence="3 5">
    <name type="scientific">Thalassovita autumnalis</name>
    <dbReference type="NCBI Taxonomy" id="2072972"/>
    <lineage>
        <taxon>Bacteria</taxon>
        <taxon>Pseudomonadati</taxon>
        <taxon>Pseudomonadota</taxon>
        <taxon>Alphaproteobacteria</taxon>
        <taxon>Rhodobacterales</taxon>
        <taxon>Roseobacteraceae</taxon>
        <taxon>Thalassovita</taxon>
    </lineage>
</organism>
<dbReference type="Proteomes" id="UP000051086">
    <property type="component" value="Unassembled WGS sequence"/>
</dbReference>
<dbReference type="EMBL" id="CYSB01000014">
    <property type="protein sequence ID" value="CUH64652.1"/>
    <property type="molecule type" value="Genomic_DNA"/>
</dbReference>
<evidence type="ECO:0000313" key="5">
    <source>
        <dbReference type="Proteomes" id="UP000051887"/>
    </source>
</evidence>
<dbReference type="RefSeq" id="WP_058241770.1">
    <property type="nucleotide sequence ID" value="NZ_CYSB01000014.1"/>
</dbReference>
<evidence type="ECO:0000313" key="2">
    <source>
        <dbReference type="EMBL" id="CUH64652.1"/>
    </source>
</evidence>
<evidence type="ECO:0000256" key="1">
    <source>
        <dbReference type="SAM" id="MobiDB-lite"/>
    </source>
</evidence>
<evidence type="ECO:0000313" key="3">
    <source>
        <dbReference type="EMBL" id="CUH70411.1"/>
    </source>
</evidence>
<accession>A0A0P1FYX3</accession>
<protein>
    <submittedName>
        <fullName evidence="3">Uncharacterized protein</fullName>
    </submittedName>
</protein>
<dbReference type="Proteomes" id="UP000051887">
    <property type="component" value="Unassembled WGS sequence"/>
</dbReference>
<feature type="region of interest" description="Disordered" evidence="1">
    <location>
        <begin position="1"/>
        <end position="26"/>
    </location>
</feature>
<name>A0A0P1FYX3_9RHOB</name>
<sequence>MANLPTPPRHSQTTGAAAAATPSDRERDDNYRWVLVELPPRHRVILGRHGNEYILQERRLNGEHGVYWRGLSYPLTLDALITLCVDSEAVSEDDPKLTELNALPMRASLDALKPAAKK</sequence>
<proteinExistence type="predicted"/>
<keyword evidence="4" id="KW-1185">Reference proteome</keyword>
<evidence type="ECO:0000313" key="4">
    <source>
        <dbReference type="Proteomes" id="UP000051086"/>
    </source>
</evidence>
<dbReference type="OrthoDB" id="7747909at2"/>
<gene>
    <name evidence="2" type="ORF">TL5118_00962</name>
    <name evidence="3" type="ORF">TL5120_00187</name>
</gene>